<keyword evidence="5" id="KW-0106">Calcium</keyword>
<dbReference type="InterPro" id="IPR033113">
    <property type="entry name" value="PLA2_histidine"/>
</dbReference>
<dbReference type="EMBL" id="JAVFWL010000002">
    <property type="protein sequence ID" value="KAK6737324.1"/>
    <property type="molecule type" value="Genomic_DNA"/>
</dbReference>
<proteinExistence type="inferred from homology"/>
<organism evidence="8 9">
    <name type="scientific">Necator americanus</name>
    <name type="common">Human hookworm</name>
    <dbReference type="NCBI Taxonomy" id="51031"/>
    <lineage>
        <taxon>Eukaryota</taxon>
        <taxon>Metazoa</taxon>
        <taxon>Ecdysozoa</taxon>
        <taxon>Nematoda</taxon>
        <taxon>Chromadorea</taxon>
        <taxon>Rhabditida</taxon>
        <taxon>Rhabditina</taxon>
        <taxon>Rhabditomorpha</taxon>
        <taxon>Strongyloidea</taxon>
        <taxon>Ancylostomatidae</taxon>
        <taxon>Bunostominae</taxon>
        <taxon>Necator</taxon>
    </lineage>
</organism>
<dbReference type="InterPro" id="IPR001211">
    <property type="entry name" value="PLA2"/>
</dbReference>
<feature type="compositionally biased region" description="Basic residues" evidence="6">
    <location>
        <begin position="159"/>
        <end position="176"/>
    </location>
</feature>
<feature type="chain" id="PRO_5044974842" description="Phospholipase A2" evidence="5">
    <location>
        <begin position="17"/>
        <end position="183"/>
    </location>
</feature>
<dbReference type="SUPFAM" id="SSF48619">
    <property type="entry name" value="Phospholipase A2, PLA2"/>
    <property type="match status" value="1"/>
</dbReference>
<name>A0ABR1CGL2_NECAM</name>
<evidence type="ECO:0000256" key="3">
    <source>
        <dbReference type="ARBA" id="ARBA00023157"/>
    </source>
</evidence>
<evidence type="ECO:0000313" key="9">
    <source>
        <dbReference type="Proteomes" id="UP001303046"/>
    </source>
</evidence>
<evidence type="ECO:0000256" key="2">
    <source>
        <dbReference type="ARBA" id="ARBA00022525"/>
    </source>
</evidence>
<dbReference type="PROSITE" id="PS00118">
    <property type="entry name" value="PA2_HIS"/>
    <property type="match status" value="1"/>
</dbReference>
<dbReference type="SMART" id="SM00085">
    <property type="entry name" value="PA2c"/>
    <property type="match status" value="1"/>
</dbReference>
<reference evidence="8 9" key="1">
    <citation type="submission" date="2023-08" db="EMBL/GenBank/DDBJ databases">
        <title>A Necator americanus chromosomal reference genome.</title>
        <authorList>
            <person name="Ilik V."/>
            <person name="Petrzelkova K.J."/>
            <person name="Pardy F."/>
            <person name="Fuh T."/>
            <person name="Niatou-Singa F.S."/>
            <person name="Gouil Q."/>
            <person name="Baker L."/>
            <person name="Ritchie M.E."/>
            <person name="Jex A.R."/>
            <person name="Gazzola D."/>
            <person name="Li H."/>
            <person name="Toshio Fujiwara R."/>
            <person name="Zhan B."/>
            <person name="Aroian R.V."/>
            <person name="Pafco B."/>
            <person name="Schwarz E.M."/>
        </authorList>
    </citation>
    <scope>NUCLEOTIDE SEQUENCE [LARGE SCALE GENOMIC DNA]</scope>
    <source>
        <strain evidence="8 9">Aroian</strain>
        <tissue evidence="8">Whole animal</tissue>
    </source>
</reference>
<dbReference type="Pfam" id="PF00068">
    <property type="entry name" value="Phospholip_A2_1"/>
    <property type="match status" value="1"/>
</dbReference>
<sequence>MLIVYLLLTLHSMAVAETMRPKPSFNALWNLEEVCECVLHYSPLIWGSARRKQLQIFGAGATVVHVWLYVYNNYGCWCGVGGAHEPVDEIDKCCMLHDKCYDAAVDSKICFDTAWEYIDAYKWKCDNGTAVCAEKQDACKAALCACDSAVVECWSKQPKPPKKKKCNHVSRIKKHPSSNGFQH</sequence>
<comment type="similarity">
    <text evidence="4">Belongs to the phospholipase A2 family.</text>
</comment>
<feature type="domain" description="Phospholipase A2-like central" evidence="7">
    <location>
        <begin position="50"/>
        <end position="173"/>
    </location>
</feature>
<dbReference type="EC" id="3.1.1.4" evidence="5"/>
<dbReference type="CDD" id="cd00125">
    <property type="entry name" value="PLA2c"/>
    <property type="match status" value="1"/>
</dbReference>
<evidence type="ECO:0000313" key="8">
    <source>
        <dbReference type="EMBL" id="KAK6737324.1"/>
    </source>
</evidence>
<protein>
    <recommendedName>
        <fullName evidence="5">Phospholipase A2</fullName>
        <ecNumber evidence="5">3.1.1.4</ecNumber>
    </recommendedName>
</protein>
<dbReference type="InterPro" id="IPR016090">
    <property type="entry name" value="PLA2-like_dom"/>
</dbReference>
<keyword evidence="5" id="KW-0378">Hydrolase</keyword>
<dbReference type="PANTHER" id="PTHR11716:SF107">
    <property type="entry name" value="PHOSPHOLIPASE A2"/>
    <property type="match status" value="1"/>
</dbReference>
<comment type="caution">
    <text evidence="8">The sequence shown here is derived from an EMBL/GenBank/DDBJ whole genome shotgun (WGS) entry which is preliminary data.</text>
</comment>
<evidence type="ECO:0000256" key="1">
    <source>
        <dbReference type="ARBA" id="ARBA00004613"/>
    </source>
</evidence>
<evidence type="ECO:0000256" key="4">
    <source>
        <dbReference type="RuleBase" id="RU003654"/>
    </source>
</evidence>
<evidence type="ECO:0000259" key="7">
    <source>
        <dbReference type="SMART" id="SM00085"/>
    </source>
</evidence>
<dbReference type="InterPro" id="IPR036444">
    <property type="entry name" value="PLipase_A2_dom_sf"/>
</dbReference>
<gene>
    <name evidence="8" type="primary">Necator_chrII.g7596</name>
    <name evidence="8" type="ORF">RB195_019802</name>
</gene>
<comment type="catalytic activity">
    <reaction evidence="5">
        <text>a 1,2-diacyl-sn-glycero-3-phosphocholine + H2O = a 1-acyl-sn-glycero-3-phosphocholine + a fatty acid + H(+)</text>
        <dbReference type="Rhea" id="RHEA:15801"/>
        <dbReference type="ChEBI" id="CHEBI:15377"/>
        <dbReference type="ChEBI" id="CHEBI:15378"/>
        <dbReference type="ChEBI" id="CHEBI:28868"/>
        <dbReference type="ChEBI" id="CHEBI:57643"/>
        <dbReference type="ChEBI" id="CHEBI:58168"/>
        <dbReference type="EC" id="3.1.1.4"/>
    </reaction>
</comment>
<evidence type="ECO:0000256" key="6">
    <source>
        <dbReference type="SAM" id="MobiDB-lite"/>
    </source>
</evidence>
<dbReference type="PANTHER" id="PTHR11716">
    <property type="entry name" value="PHOSPHOLIPASE A2 FAMILY MEMBER"/>
    <property type="match status" value="1"/>
</dbReference>
<keyword evidence="9" id="KW-1185">Reference proteome</keyword>
<keyword evidence="5" id="KW-0732">Signal</keyword>
<comment type="subcellular location">
    <subcellularLocation>
        <location evidence="1 5">Secreted</location>
    </subcellularLocation>
</comment>
<comment type="cofactor">
    <cofactor evidence="5">
        <name>Ca(2+)</name>
        <dbReference type="ChEBI" id="CHEBI:29108"/>
    </cofactor>
</comment>
<evidence type="ECO:0000256" key="5">
    <source>
        <dbReference type="RuleBase" id="RU361236"/>
    </source>
</evidence>
<dbReference type="PRINTS" id="PR00389">
    <property type="entry name" value="PHPHLIPASEA2"/>
</dbReference>
<keyword evidence="3" id="KW-1015">Disulfide bond</keyword>
<feature type="region of interest" description="Disordered" evidence="6">
    <location>
        <begin position="157"/>
        <end position="183"/>
    </location>
</feature>
<feature type="signal peptide" evidence="5">
    <location>
        <begin position="1"/>
        <end position="16"/>
    </location>
</feature>
<keyword evidence="2 5" id="KW-0964">Secreted</keyword>
<dbReference type="Gene3D" id="1.20.90.10">
    <property type="entry name" value="Phospholipase A2 domain"/>
    <property type="match status" value="1"/>
</dbReference>
<dbReference type="Proteomes" id="UP001303046">
    <property type="component" value="Unassembled WGS sequence"/>
</dbReference>
<accession>A0ABR1CGL2</accession>
<keyword evidence="5" id="KW-0443">Lipid metabolism</keyword>